<keyword evidence="8" id="KW-0547">Nucleotide-binding</keyword>
<gene>
    <name evidence="8" type="ORF">KQI42_02605</name>
</gene>
<dbReference type="Pfam" id="PF00664">
    <property type="entry name" value="ABC_membrane"/>
    <property type="match status" value="1"/>
</dbReference>
<protein>
    <submittedName>
        <fullName evidence="8">ABC transporter ATP-binding protein/permease</fullName>
    </submittedName>
</protein>
<comment type="caution">
    <text evidence="8">The sequence shown here is derived from an EMBL/GenBank/DDBJ whole genome shotgun (WGS) entry which is preliminary data.</text>
</comment>
<comment type="subcellular location">
    <subcellularLocation>
        <location evidence="1">Membrane</location>
        <topology evidence="1">Multi-pass membrane protein</topology>
    </subcellularLocation>
</comment>
<dbReference type="RefSeq" id="WP_216516452.1">
    <property type="nucleotide sequence ID" value="NZ_JAHLPM010000002.1"/>
</dbReference>
<dbReference type="GO" id="GO:0005524">
    <property type="term" value="F:ATP binding"/>
    <property type="evidence" value="ECO:0007669"/>
    <property type="project" value="UniProtKB-KW"/>
</dbReference>
<dbReference type="PANTHER" id="PTHR43394:SF1">
    <property type="entry name" value="ATP-BINDING CASSETTE SUB-FAMILY B MEMBER 10, MITOCHONDRIAL"/>
    <property type="match status" value="1"/>
</dbReference>
<dbReference type="InterPro" id="IPR003593">
    <property type="entry name" value="AAA+_ATPase"/>
</dbReference>
<evidence type="ECO:0000256" key="3">
    <source>
        <dbReference type="ARBA" id="ARBA00022989"/>
    </source>
</evidence>
<dbReference type="CDD" id="cd18548">
    <property type="entry name" value="ABC_6TM_Tm287_like"/>
    <property type="match status" value="1"/>
</dbReference>
<dbReference type="Proteomes" id="UP000749471">
    <property type="component" value="Unassembled WGS sequence"/>
</dbReference>
<reference evidence="8 9" key="1">
    <citation type="submission" date="2021-06" db="EMBL/GenBank/DDBJ databases">
        <authorList>
            <person name="Sun Q."/>
            <person name="Li D."/>
        </authorList>
    </citation>
    <scope>NUCLEOTIDE SEQUENCE [LARGE SCALE GENOMIC DNA]</scope>
    <source>
        <strain evidence="8 9">MSJ-40</strain>
    </source>
</reference>
<organism evidence="8 9">
    <name type="scientific">Tissierella simiarum</name>
    <dbReference type="NCBI Taxonomy" id="2841534"/>
    <lineage>
        <taxon>Bacteria</taxon>
        <taxon>Bacillati</taxon>
        <taxon>Bacillota</taxon>
        <taxon>Tissierellia</taxon>
        <taxon>Tissierellales</taxon>
        <taxon>Tissierellaceae</taxon>
        <taxon>Tissierella</taxon>
    </lineage>
</organism>
<keyword evidence="2 5" id="KW-0812">Transmembrane</keyword>
<evidence type="ECO:0000259" key="7">
    <source>
        <dbReference type="PROSITE" id="PS50929"/>
    </source>
</evidence>
<evidence type="ECO:0000256" key="5">
    <source>
        <dbReference type="SAM" id="Phobius"/>
    </source>
</evidence>
<dbReference type="EMBL" id="JAHLPM010000002">
    <property type="protein sequence ID" value="MBU5436881.1"/>
    <property type="molecule type" value="Genomic_DNA"/>
</dbReference>
<feature type="transmembrane region" description="Helical" evidence="5">
    <location>
        <begin position="272"/>
        <end position="296"/>
    </location>
</feature>
<name>A0ABS6E2R9_9FIRM</name>
<dbReference type="PROSITE" id="PS00211">
    <property type="entry name" value="ABC_TRANSPORTER_1"/>
    <property type="match status" value="1"/>
</dbReference>
<dbReference type="SMART" id="SM00382">
    <property type="entry name" value="AAA"/>
    <property type="match status" value="1"/>
</dbReference>
<accession>A0ABS6E2R9</accession>
<proteinExistence type="predicted"/>
<keyword evidence="9" id="KW-1185">Reference proteome</keyword>
<feature type="domain" description="ABC transporter" evidence="6">
    <location>
        <begin position="335"/>
        <end position="570"/>
    </location>
</feature>
<feature type="transmembrane region" description="Helical" evidence="5">
    <location>
        <begin position="52"/>
        <end position="77"/>
    </location>
</feature>
<evidence type="ECO:0000259" key="6">
    <source>
        <dbReference type="PROSITE" id="PS50893"/>
    </source>
</evidence>
<keyword evidence="8" id="KW-0067">ATP-binding</keyword>
<dbReference type="PANTHER" id="PTHR43394">
    <property type="entry name" value="ATP-DEPENDENT PERMEASE MDL1, MITOCHONDRIAL"/>
    <property type="match status" value="1"/>
</dbReference>
<dbReference type="InterPro" id="IPR017871">
    <property type="entry name" value="ABC_transporter-like_CS"/>
</dbReference>
<feature type="transmembrane region" description="Helical" evidence="5">
    <location>
        <begin position="155"/>
        <end position="174"/>
    </location>
</feature>
<evidence type="ECO:0000256" key="4">
    <source>
        <dbReference type="ARBA" id="ARBA00023136"/>
    </source>
</evidence>
<dbReference type="PROSITE" id="PS50929">
    <property type="entry name" value="ABC_TM1F"/>
    <property type="match status" value="1"/>
</dbReference>
<feature type="transmembrane region" description="Helical" evidence="5">
    <location>
        <begin position="238"/>
        <end position="260"/>
    </location>
</feature>
<dbReference type="PROSITE" id="PS50893">
    <property type="entry name" value="ABC_TRANSPORTER_2"/>
    <property type="match status" value="1"/>
</dbReference>
<dbReference type="InterPro" id="IPR039421">
    <property type="entry name" value="Type_1_exporter"/>
</dbReference>
<evidence type="ECO:0000313" key="8">
    <source>
        <dbReference type="EMBL" id="MBU5436881.1"/>
    </source>
</evidence>
<keyword evidence="3 5" id="KW-1133">Transmembrane helix</keyword>
<sequence length="588" mass="65292">MFKLAHFLKPYKKEVILGPFFKLLEAIFELMIPTLMALIIDNGIKLGDKSYILKIGSIMILMAIIGMGCAFTCQYYAAKASQGFGTKIRKALFQHIGTLSYSEIDTIGTSSLINRITNDVNQLQLAVAMLIRLVIRAPFLCIGGLIMAMILDFKLSIVIIFLLPIFTFILYLIMYKSVPLYKTVQKKLDNLAQTLRENLSGVRVVRAFAKIDYEKTRFEYSNKNLTEDMIKVGNISSLLNPATALITNFAVLAVIWYGGFRINIGEMTQGQVIAFINYINLIVLALIVVANLVIIFTRASASAARVNEILEMEPSINDPSISNDYISLKDSNNVVEFRNVSFYYKNSKEPTLKDISFNIKTGDVVGIVGVTGSGKSTLLNLIPRFYDTFKGTVLVNGIDVKEYPQEELRKKIGLVPQKSVLFSGTISENIRWGLENATVTEVQLAAEISQASDFIEDFPDKYNTVLSQGGVNLSGGQRQRIAIARALVGKPEILILDDSLSALDYSTDAALRKSLKENIHNASIIIVSQRVSAVKNSDSIIVLDDGKIVGIGNHDSLMESCITYREIYLSQLDRKENTYGSPSFETTF</sequence>
<evidence type="ECO:0000256" key="1">
    <source>
        <dbReference type="ARBA" id="ARBA00004141"/>
    </source>
</evidence>
<feature type="domain" description="ABC transmembrane type-1" evidence="7">
    <location>
        <begin position="16"/>
        <end position="298"/>
    </location>
</feature>
<evidence type="ECO:0000313" key="9">
    <source>
        <dbReference type="Proteomes" id="UP000749471"/>
    </source>
</evidence>
<feature type="transmembrane region" description="Helical" evidence="5">
    <location>
        <begin position="125"/>
        <end position="148"/>
    </location>
</feature>
<dbReference type="Pfam" id="PF00005">
    <property type="entry name" value="ABC_tran"/>
    <property type="match status" value="1"/>
</dbReference>
<keyword evidence="4 5" id="KW-0472">Membrane</keyword>
<feature type="transmembrane region" description="Helical" evidence="5">
    <location>
        <begin position="20"/>
        <end position="40"/>
    </location>
</feature>
<dbReference type="InterPro" id="IPR011527">
    <property type="entry name" value="ABC1_TM_dom"/>
</dbReference>
<evidence type="ECO:0000256" key="2">
    <source>
        <dbReference type="ARBA" id="ARBA00022692"/>
    </source>
</evidence>
<dbReference type="InterPro" id="IPR003439">
    <property type="entry name" value="ABC_transporter-like_ATP-bd"/>
</dbReference>